<dbReference type="InterPro" id="IPR036291">
    <property type="entry name" value="NAD(P)-bd_dom_sf"/>
</dbReference>
<sequence>MDETGNSSNHVLQKNLPALISPDSSFFLCQKIPLVMAARRPGDAEIVYAATEKAERELNWKAKYGIDEMCRDQWNWAGKNPYGYGSSDSTN</sequence>
<dbReference type="GO" id="GO:0005829">
    <property type="term" value="C:cytosol"/>
    <property type="evidence" value="ECO:0007669"/>
    <property type="project" value="TreeGrafter"/>
</dbReference>
<evidence type="ECO:0000256" key="3">
    <source>
        <dbReference type="ARBA" id="ARBA00004947"/>
    </source>
</evidence>
<accession>A0AAD6W9Y4</accession>
<evidence type="ECO:0000259" key="7">
    <source>
        <dbReference type="Pfam" id="PF16363"/>
    </source>
</evidence>
<dbReference type="PANTHER" id="PTHR43725:SF47">
    <property type="entry name" value="UDP-GLUCOSE 4-EPIMERASE"/>
    <property type="match status" value="1"/>
</dbReference>
<name>A0AAD6W9Y4_9ROSI</name>
<proteinExistence type="predicted"/>
<evidence type="ECO:0000313" key="8">
    <source>
        <dbReference type="EMBL" id="KAJ7004251.1"/>
    </source>
</evidence>
<dbReference type="Gene3D" id="3.90.25.10">
    <property type="entry name" value="UDP-galactose 4-epimerase, domain 1"/>
    <property type="match status" value="1"/>
</dbReference>
<gene>
    <name evidence="8" type="ORF">NC653_009202</name>
</gene>
<organism evidence="8 9">
    <name type="scientific">Populus alba x Populus x berolinensis</name>
    <dbReference type="NCBI Taxonomy" id="444605"/>
    <lineage>
        <taxon>Eukaryota</taxon>
        <taxon>Viridiplantae</taxon>
        <taxon>Streptophyta</taxon>
        <taxon>Embryophyta</taxon>
        <taxon>Tracheophyta</taxon>
        <taxon>Spermatophyta</taxon>
        <taxon>Magnoliopsida</taxon>
        <taxon>eudicotyledons</taxon>
        <taxon>Gunneridae</taxon>
        <taxon>Pentapetalae</taxon>
        <taxon>rosids</taxon>
        <taxon>fabids</taxon>
        <taxon>Malpighiales</taxon>
        <taxon>Salicaceae</taxon>
        <taxon>Saliceae</taxon>
        <taxon>Populus</taxon>
    </lineage>
</organism>
<evidence type="ECO:0000256" key="6">
    <source>
        <dbReference type="ARBA" id="ARBA00023235"/>
    </source>
</evidence>
<evidence type="ECO:0000256" key="2">
    <source>
        <dbReference type="ARBA" id="ARBA00001911"/>
    </source>
</evidence>
<keyword evidence="9" id="KW-1185">Reference proteome</keyword>
<evidence type="ECO:0000256" key="1">
    <source>
        <dbReference type="ARBA" id="ARBA00000083"/>
    </source>
</evidence>
<keyword evidence="6" id="KW-0413">Isomerase</keyword>
<evidence type="ECO:0000256" key="4">
    <source>
        <dbReference type="ARBA" id="ARBA00013189"/>
    </source>
</evidence>
<dbReference type="GO" id="GO:0005996">
    <property type="term" value="P:monosaccharide metabolic process"/>
    <property type="evidence" value="ECO:0007669"/>
    <property type="project" value="TreeGrafter"/>
</dbReference>
<dbReference type="InterPro" id="IPR016040">
    <property type="entry name" value="NAD(P)-bd_dom"/>
</dbReference>
<dbReference type="Proteomes" id="UP001164929">
    <property type="component" value="Chromosome 3"/>
</dbReference>
<evidence type="ECO:0000313" key="9">
    <source>
        <dbReference type="Proteomes" id="UP001164929"/>
    </source>
</evidence>
<dbReference type="EMBL" id="JAQIZT010000003">
    <property type="protein sequence ID" value="KAJ7004251.1"/>
    <property type="molecule type" value="Genomic_DNA"/>
</dbReference>
<keyword evidence="5" id="KW-0520">NAD</keyword>
<evidence type="ECO:0000256" key="5">
    <source>
        <dbReference type="ARBA" id="ARBA00023027"/>
    </source>
</evidence>
<dbReference type="Pfam" id="PF16363">
    <property type="entry name" value="GDP_Man_Dehyd"/>
    <property type="match status" value="1"/>
</dbReference>
<comment type="cofactor">
    <cofactor evidence="2">
        <name>NAD(+)</name>
        <dbReference type="ChEBI" id="CHEBI:57540"/>
    </cofactor>
</comment>
<feature type="domain" description="NAD(P)-binding" evidence="7">
    <location>
        <begin position="32"/>
        <end position="72"/>
    </location>
</feature>
<dbReference type="GO" id="GO:0003978">
    <property type="term" value="F:UDP-glucose 4-epimerase activity"/>
    <property type="evidence" value="ECO:0007669"/>
    <property type="project" value="UniProtKB-EC"/>
</dbReference>
<dbReference type="AlphaFoldDB" id="A0AAD6W9Y4"/>
<comment type="catalytic activity">
    <reaction evidence="1">
        <text>UDP-alpha-D-glucose = UDP-alpha-D-galactose</text>
        <dbReference type="Rhea" id="RHEA:22168"/>
        <dbReference type="ChEBI" id="CHEBI:58885"/>
        <dbReference type="ChEBI" id="CHEBI:66914"/>
        <dbReference type="EC" id="5.1.3.2"/>
    </reaction>
</comment>
<reference evidence="8" key="1">
    <citation type="journal article" date="2023" name="Mol. Ecol. Resour.">
        <title>Chromosome-level genome assembly of a triploid poplar Populus alba 'Berolinensis'.</title>
        <authorList>
            <person name="Chen S."/>
            <person name="Yu Y."/>
            <person name="Wang X."/>
            <person name="Wang S."/>
            <person name="Zhang T."/>
            <person name="Zhou Y."/>
            <person name="He R."/>
            <person name="Meng N."/>
            <person name="Wang Y."/>
            <person name="Liu W."/>
            <person name="Liu Z."/>
            <person name="Liu J."/>
            <person name="Guo Q."/>
            <person name="Huang H."/>
            <person name="Sederoff R.R."/>
            <person name="Wang G."/>
            <person name="Qu G."/>
            <person name="Chen S."/>
        </authorList>
    </citation>
    <scope>NUCLEOTIDE SEQUENCE</scope>
    <source>
        <strain evidence="8">SC-2020</strain>
    </source>
</reference>
<comment type="pathway">
    <text evidence="3">Carbohydrate metabolism; galactose metabolism.</text>
</comment>
<dbReference type="PANTHER" id="PTHR43725">
    <property type="entry name" value="UDP-GLUCOSE 4-EPIMERASE"/>
    <property type="match status" value="1"/>
</dbReference>
<dbReference type="EC" id="5.1.3.2" evidence="4"/>
<protein>
    <recommendedName>
        <fullName evidence="4">UDP-glucose 4-epimerase</fullName>
        <ecNumber evidence="4">5.1.3.2</ecNumber>
    </recommendedName>
</protein>
<dbReference type="SUPFAM" id="SSF51735">
    <property type="entry name" value="NAD(P)-binding Rossmann-fold domains"/>
    <property type="match status" value="1"/>
</dbReference>
<comment type="caution">
    <text evidence="8">The sequence shown here is derived from an EMBL/GenBank/DDBJ whole genome shotgun (WGS) entry which is preliminary data.</text>
</comment>